<gene>
    <name evidence="2" type="ORF">SCFA_120037</name>
</gene>
<proteinExistence type="predicted"/>
<dbReference type="AlphaFoldDB" id="A0A485LVC5"/>
<evidence type="ECO:0000256" key="1">
    <source>
        <dbReference type="SAM" id="Phobius"/>
    </source>
</evidence>
<sequence length="116" mass="13354">MNITAKFSSNRRVLLMVWIAIFLMKLSIGIFHILAAQRYRAEPLQFGLNAIEYHGKDPEAEKTFDRYSKSIIRTIDAYERNNQRMHLLAAYGYFVAAATSLTSAILELRSLLRGNR</sequence>
<feature type="transmembrane region" description="Helical" evidence="1">
    <location>
        <begin position="12"/>
        <end position="35"/>
    </location>
</feature>
<keyword evidence="1" id="KW-0812">Transmembrane</keyword>
<accession>A0A485LVC5</accession>
<dbReference type="EMBL" id="CAADRM010000024">
    <property type="protein sequence ID" value="VFU11953.1"/>
    <property type="molecule type" value="Genomic_DNA"/>
</dbReference>
<protein>
    <submittedName>
        <fullName evidence="2">Uncharacterized protein</fullName>
    </submittedName>
</protein>
<evidence type="ECO:0000313" key="2">
    <source>
        <dbReference type="EMBL" id="VFU11953.1"/>
    </source>
</evidence>
<name>A0A485LVC5_9ZZZZ</name>
<organism evidence="2">
    <name type="scientific">anaerobic digester metagenome</name>
    <dbReference type="NCBI Taxonomy" id="1263854"/>
    <lineage>
        <taxon>unclassified sequences</taxon>
        <taxon>metagenomes</taxon>
        <taxon>ecological metagenomes</taxon>
    </lineage>
</organism>
<reference evidence="2" key="1">
    <citation type="submission" date="2019-03" db="EMBL/GenBank/DDBJ databases">
        <authorList>
            <person name="Hao L."/>
        </authorList>
    </citation>
    <scope>NUCLEOTIDE SEQUENCE</scope>
</reference>
<keyword evidence="1" id="KW-1133">Transmembrane helix</keyword>
<keyword evidence="1" id="KW-0472">Membrane</keyword>
<feature type="transmembrane region" description="Helical" evidence="1">
    <location>
        <begin position="88"/>
        <end position="108"/>
    </location>
</feature>